<dbReference type="InterPro" id="IPR008906">
    <property type="entry name" value="HATC_C_dom"/>
</dbReference>
<dbReference type="PANTHER" id="PTHR45913">
    <property type="entry name" value="EPM2A-INTERACTING PROTEIN 1"/>
    <property type="match status" value="1"/>
</dbReference>
<sequence>MDKWLLKKPKSEDLEAEKKNNADIVAGPSGGGTRRKLEEELPSTSAKKKTRQYDSDYLQYGFMEDLKDKFPRPQCVICLEVLANESMRPNKLIRHLETKHPEFKDKTLDFFTAKVKALNCSRDTIQAYTKVSDKAMVASYHLSLKIAKSGKAHTIGENLILPALKETVSIMFGPKFAQEIESIPLSNNTVARRIEDLSGWVENELVERIKASTHFSLQLDESTDVEGLSQLIVFVRYFWKEDVHEEMLFCEPIMRGTSDEIFDKLNSYIKANGLYWENCIGVCTDGARAMCGKNSGVVTRILKLSPNASWTHCSLHREALVAKTLCDDFKNVLTTTVKIVNFVKTKPLQSRLFEKLCEDMGSNFTSLLLHTEVRWLSRGKVLTRVVELREELATFLEGKENFSTLLRDKDFSLKIAYLSDIFQKLNHLNTYLQGSTSMDIFDVHDKIRGFMRKLDLWSRNLKNGNYDCFDSLQTLIVEKQFKPSSTIINGILGHLKSLKEKFGEYFDGEMKKTEKNLWIVDPFNQNEASTNISTKADEELIDLSENSTLKINYDRKNILRFWISVRHMYPCLYEEAVKFLLPFTTSYLCEAGFSEMVAIKTKYRNKLRLSPSLRLKLTGIEIDVSQVIDNNRKQSHPSH</sequence>
<feature type="region of interest" description="Disordered" evidence="1">
    <location>
        <begin position="15"/>
        <end position="48"/>
    </location>
</feature>
<name>A9X5H4_AEDAE</name>
<reference evidence="3" key="1">
    <citation type="submission" date="2006-04" db="EMBL/GenBank/DDBJ databases">
        <title>Human Buster genes have insect orthologs that are autonomous transposable elements.</title>
        <authorList>
            <person name="Arensburger P."/>
            <person name="Hice R.H."/>
            <person name="Zhou L."/>
            <person name="Smith R.C."/>
            <person name="O'Brochta D.A."/>
            <person name="Craig N.L."/>
            <person name="Atkinson P.W."/>
        </authorList>
    </citation>
    <scope>NUCLEOTIDE SEQUENCE</scope>
</reference>
<dbReference type="EMBL" id="DQ481195">
    <property type="protein sequence ID" value="ABF20543.1"/>
    <property type="molecule type" value="Genomic_DNA"/>
</dbReference>
<evidence type="ECO:0000313" key="3">
    <source>
        <dbReference type="EMBL" id="ABF20543.1"/>
    </source>
</evidence>
<evidence type="ECO:0000259" key="2">
    <source>
        <dbReference type="Pfam" id="PF05699"/>
    </source>
</evidence>
<dbReference type="SUPFAM" id="SSF53098">
    <property type="entry name" value="Ribonuclease H-like"/>
    <property type="match status" value="1"/>
</dbReference>
<dbReference type="AlphaFoldDB" id="A9X5H4"/>
<dbReference type="InterPro" id="IPR012337">
    <property type="entry name" value="RNaseH-like_sf"/>
</dbReference>
<accession>A9X5H4</accession>
<organism evidence="3">
    <name type="scientific">Aedes aegypti</name>
    <name type="common">Yellowfever mosquito</name>
    <name type="synonym">Culex aegypti</name>
    <dbReference type="NCBI Taxonomy" id="7159"/>
    <lineage>
        <taxon>Eukaryota</taxon>
        <taxon>Metazoa</taxon>
        <taxon>Ecdysozoa</taxon>
        <taxon>Arthropoda</taxon>
        <taxon>Hexapoda</taxon>
        <taxon>Insecta</taxon>
        <taxon>Pterygota</taxon>
        <taxon>Neoptera</taxon>
        <taxon>Endopterygota</taxon>
        <taxon>Diptera</taxon>
        <taxon>Nematocera</taxon>
        <taxon>Culicoidea</taxon>
        <taxon>Culicidae</taxon>
        <taxon>Culicinae</taxon>
        <taxon>Aedini</taxon>
        <taxon>Aedes</taxon>
        <taxon>Stegomyia</taxon>
    </lineage>
</organism>
<dbReference type="VEuPathDB" id="VectorBase:AAEL028174"/>
<dbReference type="PANTHER" id="PTHR45913:SF19">
    <property type="entry name" value="LOW QUALITY PROTEIN: ZINC FINGER BED DOMAIN-CONTAINING PROTEIN 5-LIKE"/>
    <property type="match status" value="1"/>
</dbReference>
<dbReference type="Pfam" id="PF05699">
    <property type="entry name" value="Dimer_Tnp_hAT"/>
    <property type="match status" value="1"/>
</dbReference>
<dbReference type="GO" id="GO:0046983">
    <property type="term" value="F:protein dimerization activity"/>
    <property type="evidence" value="ECO:0007669"/>
    <property type="project" value="InterPro"/>
</dbReference>
<protein>
    <submittedName>
        <fullName evidence="3">Transposase</fullName>
    </submittedName>
</protein>
<feature type="domain" description="HAT C-terminal dimerisation" evidence="2">
    <location>
        <begin position="544"/>
        <end position="620"/>
    </location>
</feature>
<proteinExistence type="predicted"/>
<evidence type="ECO:0000256" key="1">
    <source>
        <dbReference type="SAM" id="MobiDB-lite"/>
    </source>
</evidence>